<organism evidence="1 2">
    <name type="scientific">Variovorax ginsengisoli</name>
    <dbReference type="NCBI Taxonomy" id="363844"/>
    <lineage>
        <taxon>Bacteria</taxon>
        <taxon>Pseudomonadati</taxon>
        <taxon>Pseudomonadota</taxon>
        <taxon>Betaproteobacteria</taxon>
        <taxon>Burkholderiales</taxon>
        <taxon>Comamonadaceae</taxon>
        <taxon>Variovorax</taxon>
    </lineage>
</organism>
<accession>A0ABT9SAI1</accession>
<dbReference type="EMBL" id="JAUSRO010000009">
    <property type="protein sequence ID" value="MDP9900843.1"/>
    <property type="molecule type" value="Genomic_DNA"/>
</dbReference>
<protein>
    <submittedName>
        <fullName evidence="1">Uncharacterized protein</fullName>
    </submittedName>
</protein>
<reference evidence="1 2" key="1">
    <citation type="submission" date="2023-07" db="EMBL/GenBank/DDBJ databases">
        <title>Sorghum-associated microbial communities from plants grown in Nebraska, USA.</title>
        <authorList>
            <person name="Schachtman D."/>
        </authorList>
    </citation>
    <scope>NUCLEOTIDE SEQUENCE [LARGE SCALE GENOMIC DNA]</scope>
    <source>
        <strain evidence="1 2">DS1607</strain>
    </source>
</reference>
<evidence type="ECO:0000313" key="2">
    <source>
        <dbReference type="Proteomes" id="UP001226867"/>
    </source>
</evidence>
<proteinExistence type="predicted"/>
<comment type="caution">
    <text evidence="1">The sequence shown here is derived from an EMBL/GenBank/DDBJ whole genome shotgun (WGS) entry which is preliminary data.</text>
</comment>
<name>A0ABT9SAI1_9BURK</name>
<gene>
    <name evidence="1" type="ORF">J2W36_003109</name>
</gene>
<dbReference type="Proteomes" id="UP001226867">
    <property type="component" value="Unassembled WGS sequence"/>
</dbReference>
<evidence type="ECO:0000313" key="1">
    <source>
        <dbReference type="EMBL" id="MDP9900843.1"/>
    </source>
</evidence>
<sequence>MTSTALAPAPAGALPGRDVRMLNTVGRWAVHGTAQSPLLVWPCAQAPAAQAAAARATQARGQTVLVVTRGDDDWIEGRDFQAFSDAFEPALHAPAPQSEARARRLRTEADKLEAFCLVVRAASAAADQAAFAEVGRAASKALRAKFGGGSITSAFAWLAGRHGQEALESVLTGEVELAGGWSLQQVADAVELARHAERLQGG</sequence>
<dbReference type="RefSeq" id="WP_307690631.1">
    <property type="nucleotide sequence ID" value="NZ_JAUSRO010000009.1"/>
</dbReference>
<keyword evidence="2" id="KW-1185">Reference proteome</keyword>